<dbReference type="Gene3D" id="3.40.630.30">
    <property type="match status" value="1"/>
</dbReference>
<dbReference type="InterPro" id="IPR000182">
    <property type="entry name" value="GNAT_dom"/>
</dbReference>
<organism evidence="4 5">
    <name type="scientific">Pararhizobium capsulatum DSM 1112</name>
    <dbReference type="NCBI Taxonomy" id="1121113"/>
    <lineage>
        <taxon>Bacteria</taxon>
        <taxon>Pseudomonadati</taxon>
        <taxon>Pseudomonadota</taxon>
        <taxon>Alphaproteobacteria</taxon>
        <taxon>Hyphomicrobiales</taxon>
        <taxon>Rhizobiaceae</taxon>
        <taxon>Rhizobium/Agrobacterium group</taxon>
        <taxon>Pararhizobium</taxon>
    </lineage>
</organism>
<protein>
    <submittedName>
        <fullName evidence="4">Ribosomal protein S18 acetylase RimI-like enzyme</fullName>
    </submittedName>
</protein>
<dbReference type="InterPro" id="IPR016181">
    <property type="entry name" value="Acyl_CoA_acyltransferase"/>
</dbReference>
<gene>
    <name evidence="4" type="ORF">QO002_001672</name>
</gene>
<comment type="caution">
    <text evidence="4">The sequence shown here is derived from an EMBL/GenBank/DDBJ whole genome shotgun (WGS) entry which is preliminary data.</text>
</comment>
<dbReference type="RefSeq" id="WP_307228526.1">
    <property type="nucleotide sequence ID" value="NZ_JAUSVF010000001.1"/>
</dbReference>
<evidence type="ECO:0000256" key="2">
    <source>
        <dbReference type="ARBA" id="ARBA00023315"/>
    </source>
</evidence>
<name>A0ABU0BMR7_9HYPH</name>
<dbReference type="CDD" id="cd04301">
    <property type="entry name" value="NAT_SF"/>
    <property type="match status" value="1"/>
</dbReference>
<dbReference type="SUPFAM" id="SSF55729">
    <property type="entry name" value="Acyl-CoA N-acyltransferases (Nat)"/>
    <property type="match status" value="1"/>
</dbReference>
<dbReference type="PANTHER" id="PTHR43877:SF2">
    <property type="entry name" value="AMINOALKYLPHOSPHONATE N-ACETYLTRANSFERASE-RELATED"/>
    <property type="match status" value="1"/>
</dbReference>
<accession>A0ABU0BMR7</accession>
<keyword evidence="1" id="KW-0808">Transferase</keyword>
<dbReference type="PROSITE" id="PS51186">
    <property type="entry name" value="GNAT"/>
    <property type="match status" value="1"/>
</dbReference>
<evidence type="ECO:0000256" key="1">
    <source>
        <dbReference type="ARBA" id="ARBA00022679"/>
    </source>
</evidence>
<sequence>MDETSFEMMPTIRMLSSTDTAAFRAIRLESLRQDPDAFASQEDDWLRISEADWQRHLIHNTVFAAFENETPVAVMGLMRQRAAKMTHRATIIMVYIRKANRGSGLASDMLDFLAAIIGIRQLELAVRADNAEAIAFYRKAGFAEIGRIPGGFLQDGREIDEILMARRTDRRQDQNN</sequence>
<dbReference type="Pfam" id="PF00583">
    <property type="entry name" value="Acetyltransf_1"/>
    <property type="match status" value="1"/>
</dbReference>
<evidence type="ECO:0000259" key="3">
    <source>
        <dbReference type="PROSITE" id="PS51186"/>
    </source>
</evidence>
<reference evidence="4 5" key="1">
    <citation type="submission" date="2023-07" db="EMBL/GenBank/DDBJ databases">
        <title>Genomic Encyclopedia of Type Strains, Phase IV (KMG-IV): sequencing the most valuable type-strain genomes for metagenomic binning, comparative biology and taxonomic classification.</title>
        <authorList>
            <person name="Goeker M."/>
        </authorList>
    </citation>
    <scope>NUCLEOTIDE SEQUENCE [LARGE SCALE GENOMIC DNA]</scope>
    <source>
        <strain evidence="4 5">DSM 1112</strain>
    </source>
</reference>
<keyword evidence="2" id="KW-0012">Acyltransferase</keyword>
<evidence type="ECO:0000313" key="4">
    <source>
        <dbReference type="EMBL" id="MDQ0319534.1"/>
    </source>
</evidence>
<dbReference type="EMBL" id="JAUSVF010000001">
    <property type="protein sequence ID" value="MDQ0319534.1"/>
    <property type="molecule type" value="Genomic_DNA"/>
</dbReference>
<evidence type="ECO:0000313" key="5">
    <source>
        <dbReference type="Proteomes" id="UP001230207"/>
    </source>
</evidence>
<keyword evidence="5" id="KW-1185">Reference proteome</keyword>
<proteinExistence type="predicted"/>
<dbReference type="InterPro" id="IPR050832">
    <property type="entry name" value="Bact_Acetyltransf"/>
</dbReference>
<dbReference type="Proteomes" id="UP001230207">
    <property type="component" value="Unassembled WGS sequence"/>
</dbReference>
<feature type="domain" description="N-acetyltransferase" evidence="3">
    <location>
        <begin position="10"/>
        <end position="169"/>
    </location>
</feature>
<dbReference type="PANTHER" id="PTHR43877">
    <property type="entry name" value="AMINOALKYLPHOSPHONATE N-ACETYLTRANSFERASE-RELATED-RELATED"/>
    <property type="match status" value="1"/>
</dbReference>